<protein>
    <recommendedName>
        <fullName evidence="4">F-box domain-containing protein</fullName>
    </recommendedName>
</protein>
<comment type="caution">
    <text evidence="2">The sequence shown here is derived from an EMBL/GenBank/DDBJ whole genome shotgun (WGS) entry which is preliminary data.</text>
</comment>
<feature type="region of interest" description="Disordered" evidence="1">
    <location>
        <begin position="506"/>
        <end position="529"/>
    </location>
</feature>
<keyword evidence="3" id="KW-1185">Reference proteome</keyword>
<reference evidence="2 3" key="1">
    <citation type="journal article" date="2020" name="ISME J.">
        <title>Uncovering the hidden diversity of litter-decomposition mechanisms in mushroom-forming fungi.</title>
        <authorList>
            <person name="Floudas D."/>
            <person name="Bentzer J."/>
            <person name="Ahren D."/>
            <person name="Johansson T."/>
            <person name="Persson P."/>
            <person name="Tunlid A."/>
        </authorList>
    </citation>
    <scope>NUCLEOTIDE SEQUENCE [LARGE SCALE GENOMIC DNA]</scope>
    <source>
        <strain evidence="2 3">CBS 291.85</strain>
    </source>
</reference>
<evidence type="ECO:0008006" key="4">
    <source>
        <dbReference type="Google" id="ProtNLM"/>
    </source>
</evidence>
<evidence type="ECO:0000256" key="1">
    <source>
        <dbReference type="SAM" id="MobiDB-lite"/>
    </source>
</evidence>
<dbReference type="EMBL" id="JAACJM010000186">
    <property type="protein sequence ID" value="KAF5339262.1"/>
    <property type="molecule type" value="Genomic_DNA"/>
</dbReference>
<gene>
    <name evidence="2" type="ORF">D9758_013316</name>
</gene>
<dbReference type="Proteomes" id="UP000559256">
    <property type="component" value="Unassembled WGS sequence"/>
</dbReference>
<dbReference type="OrthoDB" id="2269034at2759"/>
<dbReference type="AlphaFoldDB" id="A0A8H5CEW8"/>
<sequence length="529" mass="59984">MYYTPVIRDHRESGELPVVMARDTLWIMAVDKLAAHDFVSAINMESNDRYDLTRPPPGLSVDRTEIVATTLVISQTCSFWRKTALGIPELWSDLSLKIAIKQPDTTGDLVNTYLQRSGPSLLSFAISAEDTDLINPFCFRCLWPILRSLFDDSDRWQSASFRFNREFLMHVDRLLQHKADSPLPGYAKLKALSIVSDLGYVSDSRAFFGIWERAPLLQSLKINTFDSFTQVLNASDSLSDCLQTPFFRTASGLSVLDVIQLLMNHPSLEEFNFNIEDSRDSYNFYYLPSPFSHSRLRSFTCEVVSSNIVCNLLSCFTLPSLTTLALRLPPLPFEDGLRTISSSNTLKDMIQRSGCCLQVLKLGGGPFTAAEELVEILTLTPTVTFFELDAEEYIQLLTPIFFQSLTIVEDDPTTDSPLAPKVLPKLECFRLRFFEDPFPFENLPQFDPLPNPPLPEAILSLVTSRRTLPANSPIAKLARFDLYVSFRTDNIGREWVESFRSNVELHLQGEQEEEGEGEGEEEDDEEDEW</sequence>
<proteinExistence type="predicted"/>
<feature type="compositionally biased region" description="Acidic residues" evidence="1">
    <location>
        <begin position="510"/>
        <end position="529"/>
    </location>
</feature>
<organism evidence="2 3">
    <name type="scientific">Tetrapyrgos nigripes</name>
    <dbReference type="NCBI Taxonomy" id="182062"/>
    <lineage>
        <taxon>Eukaryota</taxon>
        <taxon>Fungi</taxon>
        <taxon>Dikarya</taxon>
        <taxon>Basidiomycota</taxon>
        <taxon>Agaricomycotina</taxon>
        <taxon>Agaricomycetes</taxon>
        <taxon>Agaricomycetidae</taxon>
        <taxon>Agaricales</taxon>
        <taxon>Marasmiineae</taxon>
        <taxon>Marasmiaceae</taxon>
        <taxon>Tetrapyrgos</taxon>
    </lineage>
</organism>
<accession>A0A8H5CEW8</accession>
<evidence type="ECO:0000313" key="3">
    <source>
        <dbReference type="Proteomes" id="UP000559256"/>
    </source>
</evidence>
<name>A0A8H5CEW8_9AGAR</name>
<evidence type="ECO:0000313" key="2">
    <source>
        <dbReference type="EMBL" id="KAF5339262.1"/>
    </source>
</evidence>